<feature type="domain" description="Nephrocystin 3-like N-terminal" evidence="2">
    <location>
        <begin position="12"/>
        <end position="52"/>
    </location>
</feature>
<dbReference type="Proteomes" id="UP000800200">
    <property type="component" value="Unassembled WGS sequence"/>
</dbReference>
<dbReference type="AlphaFoldDB" id="A0A6A6EGZ6"/>
<dbReference type="OrthoDB" id="674604at2759"/>
<reference evidence="3" key="1">
    <citation type="journal article" date="2020" name="Stud. Mycol.">
        <title>101 Dothideomycetes genomes: a test case for predicting lifestyles and emergence of pathogens.</title>
        <authorList>
            <person name="Haridas S."/>
            <person name="Albert R."/>
            <person name="Binder M."/>
            <person name="Bloem J."/>
            <person name="Labutti K."/>
            <person name="Salamov A."/>
            <person name="Andreopoulos B."/>
            <person name="Baker S."/>
            <person name="Barry K."/>
            <person name="Bills G."/>
            <person name="Bluhm B."/>
            <person name="Cannon C."/>
            <person name="Castanera R."/>
            <person name="Culley D."/>
            <person name="Daum C."/>
            <person name="Ezra D."/>
            <person name="Gonzalez J."/>
            <person name="Henrissat B."/>
            <person name="Kuo A."/>
            <person name="Liang C."/>
            <person name="Lipzen A."/>
            <person name="Lutzoni F."/>
            <person name="Magnuson J."/>
            <person name="Mondo S."/>
            <person name="Nolan M."/>
            <person name="Ohm R."/>
            <person name="Pangilinan J."/>
            <person name="Park H.-J."/>
            <person name="Ramirez L."/>
            <person name="Alfaro M."/>
            <person name="Sun H."/>
            <person name="Tritt A."/>
            <person name="Yoshinaga Y."/>
            <person name="Zwiers L.-H."/>
            <person name="Turgeon B."/>
            <person name="Goodwin S."/>
            <person name="Spatafora J."/>
            <person name="Crous P."/>
            <person name="Grigoriev I."/>
        </authorList>
    </citation>
    <scope>NUCLEOTIDE SEQUENCE</scope>
    <source>
        <strain evidence="3">CBS 207.26</strain>
    </source>
</reference>
<evidence type="ECO:0000313" key="4">
    <source>
        <dbReference type="Proteomes" id="UP000800200"/>
    </source>
</evidence>
<dbReference type="InterPro" id="IPR056884">
    <property type="entry name" value="NPHP3-like_N"/>
</dbReference>
<evidence type="ECO:0000313" key="3">
    <source>
        <dbReference type="EMBL" id="KAF2189400.1"/>
    </source>
</evidence>
<proteinExistence type="predicted"/>
<feature type="non-terminal residue" evidence="3">
    <location>
        <position position="1"/>
    </location>
</feature>
<evidence type="ECO:0000256" key="1">
    <source>
        <dbReference type="ARBA" id="ARBA00022737"/>
    </source>
</evidence>
<keyword evidence="1" id="KW-0677">Repeat</keyword>
<sequence length="56" mass="6268">RCLRSTRVELLSQITEWAKDKNSKPNFWLNGMASTGKSTIARTVAQSFANQRQLGA</sequence>
<dbReference type="Pfam" id="PF24883">
    <property type="entry name" value="NPHP3_N"/>
    <property type="match status" value="1"/>
</dbReference>
<evidence type="ECO:0000259" key="2">
    <source>
        <dbReference type="Pfam" id="PF24883"/>
    </source>
</evidence>
<dbReference type="SUPFAM" id="SSF52540">
    <property type="entry name" value="P-loop containing nucleoside triphosphate hydrolases"/>
    <property type="match status" value="1"/>
</dbReference>
<accession>A0A6A6EGZ6</accession>
<gene>
    <name evidence="3" type="ORF">K469DRAFT_523265</name>
</gene>
<dbReference type="Gene3D" id="3.40.50.300">
    <property type="entry name" value="P-loop containing nucleotide triphosphate hydrolases"/>
    <property type="match status" value="1"/>
</dbReference>
<keyword evidence="4" id="KW-1185">Reference proteome</keyword>
<dbReference type="EMBL" id="ML994621">
    <property type="protein sequence ID" value="KAF2189400.1"/>
    <property type="molecule type" value="Genomic_DNA"/>
</dbReference>
<protein>
    <recommendedName>
        <fullName evidence="2">Nephrocystin 3-like N-terminal domain-containing protein</fullName>
    </recommendedName>
</protein>
<feature type="non-terminal residue" evidence="3">
    <location>
        <position position="56"/>
    </location>
</feature>
<name>A0A6A6EGZ6_9PEZI</name>
<dbReference type="InterPro" id="IPR027417">
    <property type="entry name" value="P-loop_NTPase"/>
</dbReference>
<organism evidence="3 4">
    <name type="scientific">Zopfia rhizophila CBS 207.26</name>
    <dbReference type="NCBI Taxonomy" id="1314779"/>
    <lineage>
        <taxon>Eukaryota</taxon>
        <taxon>Fungi</taxon>
        <taxon>Dikarya</taxon>
        <taxon>Ascomycota</taxon>
        <taxon>Pezizomycotina</taxon>
        <taxon>Dothideomycetes</taxon>
        <taxon>Dothideomycetes incertae sedis</taxon>
        <taxon>Zopfiaceae</taxon>
        <taxon>Zopfia</taxon>
    </lineage>
</organism>